<protein>
    <submittedName>
        <fullName evidence="6">F420-dependent oxidoreductase</fullName>
    </submittedName>
</protein>
<name>A0ABU0EV21_9PSEU</name>
<comment type="caution">
    <text evidence="6">The sequence shown here is derived from an EMBL/GenBank/DDBJ whole genome shotgun (WGS) entry which is preliminary data.</text>
</comment>
<evidence type="ECO:0000313" key="7">
    <source>
        <dbReference type="Proteomes" id="UP001229651"/>
    </source>
</evidence>
<evidence type="ECO:0000256" key="2">
    <source>
        <dbReference type="ARBA" id="ARBA00022643"/>
    </source>
</evidence>
<dbReference type="RefSeq" id="WP_306992280.1">
    <property type="nucleotide sequence ID" value="NZ_JAUSUT010000001.1"/>
</dbReference>
<dbReference type="InterPro" id="IPR019923">
    <property type="entry name" value="Lucif-like_OxRdtase_MSMEG_2516"/>
</dbReference>
<dbReference type="Pfam" id="PF00296">
    <property type="entry name" value="Bac_luciferase"/>
    <property type="match status" value="1"/>
</dbReference>
<evidence type="ECO:0000259" key="5">
    <source>
        <dbReference type="Pfam" id="PF00296"/>
    </source>
</evidence>
<keyword evidence="4" id="KW-0503">Monooxygenase</keyword>
<dbReference type="PANTHER" id="PTHR42847:SF4">
    <property type="entry name" value="ALKANESULFONATE MONOOXYGENASE-RELATED"/>
    <property type="match status" value="1"/>
</dbReference>
<keyword evidence="3" id="KW-0560">Oxidoreductase</keyword>
<gene>
    <name evidence="6" type="ORF">FB470_003131</name>
</gene>
<keyword evidence="2" id="KW-0288">FMN</keyword>
<evidence type="ECO:0000256" key="1">
    <source>
        <dbReference type="ARBA" id="ARBA00022630"/>
    </source>
</evidence>
<evidence type="ECO:0000256" key="3">
    <source>
        <dbReference type="ARBA" id="ARBA00023002"/>
    </source>
</evidence>
<evidence type="ECO:0000256" key="4">
    <source>
        <dbReference type="ARBA" id="ARBA00023033"/>
    </source>
</evidence>
<dbReference type="InterPro" id="IPR050172">
    <property type="entry name" value="SsuD_RutA_monooxygenase"/>
</dbReference>
<accession>A0ABU0EV21</accession>
<sequence length="284" mass="30570">MTDFRFGVSLRFLTGRDDWAAKCRRAEELGYDTITIPDHLGMPAPFPALVAAAAATERVRVGHLVLNAPFYNPVLLAREVESTALLTGGRLDVGLGSGHMKSEFDDAGLRFAPPAERIEHLARTVDVLRTRLDDVPPLLIAGNSDGVLRLAAEHADIVGFAGLKHAKGFPPGTFDIASAAELEERVGFVRARAGARPVEANMLIQKVVVADDPVPALTEWLAGVPSALGWSAAQLVDAPQVLAGSAADIAAKIRAMRERYGFTYFTVFEMFLEEFAPVIALLRS</sequence>
<dbReference type="SUPFAM" id="SSF51679">
    <property type="entry name" value="Bacterial luciferase-like"/>
    <property type="match status" value="1"/>
</dbReference>
<dbReference type="InterPro" id="IPR036661">
    <property type="entry name" value="Luciferase-like_sf"/>
</dbReference>
<dbReference type="Proteomes" id="UP001229651">
    <property type="component" value="Unassembled WGS sequence"/>
</dbReference>
<evidence type="ECO:0000313" key="6">
    <source>
        <dbReference type="EMBL" id="MDQ0379137.1"/>
    </source>
</evidence>
<proteinExistence type="predicted"/>
<dbReference type="EMBL" id="JAUSUT010000001">
    <property type="protein sequence ID" value="MDQ0379137.1"/>
    <property type="molecule type" value="Genomic_DNA"/>
</dbReference>
<organism evidence="6 7">
    <name type="scientific">Amycolatopsis thermophila</name>
    <dbReference type="NCBI Taxonomy" id="206084"/>
    <lineage>
        <taxon>Bacteria</taxon>
        <taxon>Bacillati</taxon>
        <taxon>Actinomycetota</taxon>
        <taxon>Actinomycetes</taxon>
        <taxon>Pseudonocardiales</taxon>
        <taxon>Pseudonocardiaceae</taxon>
        <taxon>Amycolatopsis</taxon>
    </lineage>
</organism>
<keyword evidence="7" id="KW-1185">Reference proteome</keyword>
<dbReference type="Gene3D" id="3.20.20.30">
    <property type="entry name" value="Luciferase-like domain"/>
    <property type="match status" value="2"/>
</dbReference>
<dbReference type="InterPro" id="IPR011251">
    <property type="entry name" value="Luciferase-like_dom"/>
</dbReference>
<dbReference type="PANTHER" id="PTHR42847">
    <property type="entry name" value="ALKANESULFONATE MONOOXYGENASE"/>
    <property type="match status" value="1"/>
</dbReference>
<keyword evidence="1" id="KW-0285">Flavoprotein</keyword>
<dbReference type="NCBIfam" id="TIGR03621">
    <property type="entry name" value="F420_MSMEG_2516"/>
    <property type="match status" value="1"/>
</dbReference>
<reference evidence="6 7" key="1">
    <citation type="submission" date="2023-07" db="EMBL/GenBank/DDBJ databases">
        <title>Sequencing the genomes of 1000 actinobacteria strains.</title>
        <authorList>
            <person name="Klenk H.-P."/>
        </authorList>
    </citation>
    <scope>NUCLEOTIDE SEQUENCE [LARGE SCALE GENOMIC DNA]</scope>
    <source>
        <strain evidence="6 7">DSM 45805</strain>
    </source>
</reference>
<feature type="domain" description="Luciferase-like" evidence="5">
    <location>
        <begin position="23"/>
        <end position="166"/>
    </location>
</feature>